<organism evidence="15 17">
    <name type="scientific">Rhodococcus opacus</name>
    <name type="common">Nocardia opaca</name>
    <dbReference type="NCBI Taxonomy" id="37919"/>
    <lineage>
        <taxon>Bacteria</taxon>
        <taxon>Bacillati</taxon>
        <taxon>Actinomycetota</taxon>
        <taxon>Actinomycetes</taxon>
        <taxon>Mycobacteriales</taxon>
        <taxon>Nocardiaceae</taxon>
        <taxon>Rhodococcus</taxon>
    </lineage>
</organism>
<evidence type="ECO:0000259" key="13">
    <source>
        <dbReference type="PROSITE" id="PS50850"/>
    </source>
</evidence>
<comment type="function">
    <text evidence="9">May be a proton symporter involved in the uptake of osmolytes such as proline and glycine betaine.</text>
</comment>
<evidence type="ECO:0000256" key="1">
    <source>
        <dbReference type="ARBA" id="ARBA00004651"/>
    </source>
</evidence>
<dbReference type="PROSITE" id="PS00217">
    <property type="entry name" value="SUGAR_TRANSPORT_2"/>
    <property type="match status" value="1"/>
</dbReference>
<evidence type="ECO:0000313" key="16">
    <source>
        <dbReference type="Proteomes" id="UP001066327"/>
    </source>
</evidence>
<accession>A0AAX3YUE0</accession>
<reference evidence="15" key="2">
    <citation type="submission" date="2023-07" db="EMBL/GenBank/DDBJ databases">
        <title>Genomic analysis of Rhodococcus opacus VOC-14 with glycol ethers degradation activity.</title>
        <authorList>
            <person name="Narkevich D.A."/>
            <person name="Hlushen A.M."/>
            <person name="Akhremchuk A.E."/>
            <person name="Sikolenko M.A."/>
            <person name="Valentovich L.N."/>
        </authorList>
    </citation>
    <scope>NUCLEOTIDE SEQUENCE</scope>
    <source>
        <strain evidence="15">VOC-14</strain>
        <plasmid evidence="15">pRho-VOC14-L</plasmid>
    </source>
</reference>
<evidence type="ECO:0000256" key="2">
    <source>
        <dbReference type="ARBA" id="ARBA00008240"/>
    </source>
</evidence>
<feature type="transmembrane region" description="Helical" evidence="12">
    <location>
        <begin position="195"/>
        <end position="214"/>
    </location>
</feature>
<proteinExistence type="inferred from homology"/>
<evidence type="ECO:0000256" key="8">
    <source>
        <dbReference type="ARBA" id="ARBA00023136"/>
    </source>
</evidence>
<dbReference type="InterPro" id="IPR011701">
    <property type="entry name" value="MFS"/>
</dbReference>
<comment type="similarity">
    <text evidence="2">Belongs to the major facilitator superfamily. Metabolite:H+ Symporter (MHS) family (TC 2.A.1.6) family.</text>
</comment>
<dbReference type="AlphaFoldDB" id="A0AAX3YUE0"/>
<evidence type="ECO:0000313" key="14">
    <source>
        <dbReference type="EMBL" id="MCZ4585965.1"/>
    </source>
</evidence>
<feature type="transmembrane region" description="Helical" evidence="12">
    <location>
        <begin position="378"/>
        <end position="399"/>
    </location>
</feature>
<evidence type="ECO:0000256" key="12">
    <source>
        <dbReference type="SAM" id="Phobius"/>
    </source>
</evidence>
<dbReference type="Gene3D" id="1.20.1250.20">
    <property type="entry name" value="MFS general substrate transporter like domains"/>
    <property type="match status" value="2"/>
</dbReference>
<evidence type="ECO:0000256" key="7">
    <source>
        <dbReference type="ARBA" id="ARBA00022989"/>
    </source>
</evidence>
<feature type="transmembrane region" description="Helical" evidence="12">
    <location>
        <begin position="405"/>
        <end position="429"/>
    </location>
</feature>
<feature type="transmembrane region" description="Helical" evidence="12">
    <location>
        <begin position="59"/>
        <end position="83"/>
    </location>
</feature>
<keyword evidence="7 12" id="KW-1133">Transmembrane helix</keyword>
<dbReference type="InterPro" id="IPR005829">
    <property type="entry name" value="Sugar_transporter_CS"/>
</dbReference>
<feature type="transmembrane region" description="Helical" evidence="12">
    <location>
        <begin position="285"/>
        <end position="306"/>
    </location>
</feature>
<dbReference type="Proteomes" id="UP001066327">
    <property type="component" value="Unassembled WGS sequence"/>
</dbReference>
<dbReference type="EMBL" id="JAPWIS010000010">
    <property type="protein sequence ID" value="MCZ4585965.1"/>
    <property type="molecule type" value="Genomic_DNA"/>
</dbReference>
<dbReference type="InterPro" id="IPR020846">
    <property type="entry name" value="MFS_dom"/>
</dbReference>
<evidence type="ECO:0000256" key="11">
    <source>
        <dbReference type="SAM" id="MobiDB-lite"/>
    </source>
</evidence>
<comment type="subcellular location">
    <subcellularLocation>
        <location evidence="1">Cell membrane</location>
        <topology evidence="1">Multi-pass membrane protein</topology>
    </subcellularLocation>
</comment>
<geneLocation type="plasmid" evidence="15 17">
    <name>pRho-VOC14-L</name>
</geneLocation>
<keyword evidence="3" id="KW-0813">Transport</keyword>
<dbReference type="PANTHER" id="PTHR43045">
    <property type="entry name" value="SHIKIMATE TRANSPORTER"/>
    <property type="match status" value="1"/>
</dbReference>
<dbReference type="Proteomes" id="UP001231166">
    <property type="component" value="Plasmid pRho-VOC14-L"/>
</dbReference>
<dbReference type="SUPFAM" id="SSF103473">
    <property type="entry name" value="MFS general substrate transporter"/>
    <property type="match status" value="1"/>
</dbReference>
<feature type="transmembrane region" description="Helical" evidence="12">
    <location>
        <begin position="95"/>
        <end position="113"/>
    </location>
</feature>
<dbReference type="GO" id="GO:0015293">
    <property type="term" value="F:symporter activity"/>
    <property type="evidence" value="ECO:0007669"/>
    <property type="project" value="UniProtKB-KW"/>
</dbReference>
<dbReference type="EMBL" id="CP130956">
    <property type="protein sequence ID" value="WLF52079.1"/>
    <property type="molecule type" value="Genomic_DNA"/>
</dbReference>
<sequence>MTSEALDTAQSSPQQRRQSPRRVATAALVGNAVEYYDFTLYGLLAVVFAPLFFPSDNEATSLLAALVVIGAGYVSRPIGGLIFGHLGDRIGRRPVLMISLLLMGLTSTVMGLLPTYETIGLAAPVLLAVLRMLQGISAGGETAGSQVFIVESAPPGRRGPFGSLPAMGIGLGGATAFFLAAIVALSISPEDLSAWGWRIPFLLCLPLTLICVWLRTSISDSPAFKDVEARDEIVKSPVAEVVRGHFGALLRVALLTLAALAPLHLAQTYMVTHLVLTKGLPVPTVYLLMGTVVLLSLPLYPVAGWLGDKYGRVTVLAVGWSLTLVLAVPAFLLIGALDTTFAIGIVIFILLVAVGPTISGVVYTAFTEMFPANVRFSGMAMGFNFGTIFAAGLGPYLAAQLVQSTGWAVAAAFWGTACAGLGLLALLGLRGHLERGAARG</sequence>
<keyword evidence="16" id="KW-1185">Reference proteome</keyword>
<protein>
    <recommendedName>
        <fullName evidence="10">Putative proline/betaine transporter</fullName>
    </recommendedName>
</protein>
<dbReference type="PROSITE" id="PS50850">
    <property type="entry name" value="MFS"/>
    <property type="match status" value="1"/>
</dbReference>
<keyword evidence="5 12" id="KW-0812">Transmembrane</keyword>
<keyword evidence="4" id="KW-1003">Cell membrane</keyword>
<name>A0AAX3YUE0_RHOOP</name>
<dbReference type="InterPro" id="IPR036259">
    <property type="entry name" value="MFS_trans_sf"/>
</dbReference>
<feature type="transmembrane region" description="Helical" evidence="12">
    <location>
        <begin position="161"/>
        <end position="183"/>
    </location>
</feature>
<evidence type="ECO:0000313" key="17">
    <source>
        <dbReference type="Proteomes" id="UP001231166"/>
    </source>
</evidence>
<keyword evidence="8 12" id="KW-0472">Membrane</keyword>
<feature type="transmembrane region" description="Helical" evidence="12">
    <location>
        <begin position="313"/>
        <end position="335"/>
    </location>
</feature>
<evidence type="ECO:0000256" key="4">
    <source>
        <dbReference type="ARBA" id="ARBA00022475"/>
    </source>
</evidence>
<keyword evidence="15" id="KW-0614">Plasmid</keyword>
<evidence type="ECO:0000256" key="5">
    <source>
        <dbReference type="ARBA" id="ARBA00022692"/>
    </source>
</evidence>
<reference evidence="14" key="1">
    <citation type="submission" date="2022-12" db="EMBL/GenBank/DDBJ databases">
        <authorList>
            <person name="Krivoruchko A.V."/>
            <person name="Elkin A."/>
        </authorList>
    </citation>
    <scope>NUCLEOTIDE SEQUENCE</scope>
    <source>
        <strain evidence="14">IEGM 249</strain>
    </source>
</reference>
<gene>
    <name evidence="14" type="ORF">O4328_20055</name>
    <name evidence="15" type="ORF">Q5707_42340</name>
</gene>
<dbReference type="PANTHER" id="PTHR43045:SF1">
    <property type="entry name" value="SHIKIMATE TRANSPORTER"/>
    <property type="match status" value="1"/>
</dbReference>
<keyword evidence="6" id="KW-0769">Symport</keyword>
<evidence type="ECO:0000256" key="10">
    <source>
        <dbReference type="ARBA" id="ARBA00039918"/>
    </source>
</evidence>
<dbReference type="FunFam" id="1.20.1250.20:FF:000001">
    <property type="entry name" value="Dicarboxylate MFS transporter"/>
    <property type="match status" value="1"/>
</dbReference>
<feature type="domain" description="Major facilitator superfamily (MFS) profile" evidence="13">
    <location>
        <begin position="23"/>
        <end position="434"/>
    </location>
</feature>
<evidence type="ECO:0000256" key="9">
    <source>
        <dbReference type="ARBA" id="ARBA00037295"/>
    </source>
</evidence>
<feature type="region of interest" description="Disordered" evidence="11">
    <location>
        <begin position="1"/>
        <end position="20"/>
    </location>
</feature>
<evidence type="ECO:0000313" key="15">
    <source>
        <dbReference type="EMBL" id="WLF52079.1"/>
    </source>
</evidence>
<dbReference type="Pfam" id="PF07690">
    <property type="entry name" value="MFS_1"/>
    <property type="match status" value="1"/>
</dbReference>
<dbReference type="GO" id="GO:0005886">
    <property type="term" value="C:plasma membrane"/>
    <property type="evidence" value="ECO:0007669"/>
    <property type="project" value="UniProtKB-SubCell"/>
</dbReference>
<feature type="transmembrane region" description="Helical" evidence="12">
    <location>
        <begin position="341"/>
        <end position="366"/>
    </location>
</feature>
<evidence type="ECO:0000256" key="3">
    <source>
        <dbReference type="ARBA" id="ARBA00022448"/>
    </source>
</evidence>
<dbReference type="RefSeq" id="WP_269591488.1">
    <property type="nucleotide sequence ID" value="NZ_CP130956.1"/>
</dbReference>
<evidence type="ECO:0000256" key="6">
    <source>
        <dbReference type="ARBA" id="ARBA00022847"/>
    </source>
</evidence>
<feature type="transmembrane region" description="Helical" evidence="12">
    <location>
        <begin position="35"/>
        <end position="53"/>
    </location>
</feature>